<dbReference type="PROSITE" id="PS50011">
    <property type="entry name" value="PROTEIN_KINASE_DOM"/>
    <property type="match status" value="1"/>
</dbReference>
<sequence length="974" mass="105625">MRRDAMARQRLAELFEQAIELAPDARAAWVAEACAGEDGLRAELERLLRADERAARFLEKPPALIADAISESAPMPAAASPHQFGSWRVLRSIGAGGMGEVWLAERSDGEFEQRGAVKQLAYPTPGLLQRFRQERQILARLEHPNIARLIDGGVDAHGAPYLVMEYVEGMPITEYAREHTLDLRARLELFLGVCESVQYAHQNLVVHRDLKPSNIFVTADGVPKLLDFGIAKVLAATDEAAPTQTIARLLTPDYAAPEQFNGGAITTATDVYALGVVLYELLADTRPCRSMPVGANAADAIPEPAPPSMAIDRTTGHALRRALRGDLDRIVLAALAHEPQRRYPSAEALAADIRRYLDGRPIAACGNSAWYRFRKFAARNRYVLAAAALAFVACLMAAIVSLHQARIAGEQAQRSEAVQQFLVGVFEQAAPDQSKDKPITAHQLLEVGERQLARGGEIGIATRTELTGLIGNLYWGIGDYAKAEALLKQAVSKNADPRVPDVIKARALRWLARTERERNLFDLAIAHAEEAFALARGAGRDGVVEASEARRTIADAHVGRGDAKKAVPLLSDVLASDRLAFGDRSQAVIDDLTMLANALKELSRYGESINAAREAIDIATAVHGRVHSDVVNGLELLASALGHSGDSIAAEECLREAVAIAEQVFGPDHRETVVARSNLYWVLELQGRFAEALQGRLQLLGVEQAMSQTRPEQMAYAYNFLASDYSALGQFEEAEAAARKSLDAWKGIHGPEPDWDSCDALRNLGNILLLVGRYADAQTVFRQEIGILRKHEPPSSEWLNRDRGTLGNVLRLDHRPAEAVQEISEALAALPEPSEKPSPIRIYLLAILGEAKLDAGDAAKAESIAATALTAARTAISAGNIRLGQPLFALARAKLALGRPNEAEPLLREALAVRQPVHAASDPRVLEVQVALANALLAEGKSDEARAVRMQIEPLLKAQHSPYAIDLTARLAAH</sequence>
<dbReference type="PROSITE" id="PS00108">
    <property type="entry name" value="PROTEIN_KINASE_ST"/>
    <property type="match status" value="1"/>
</dbReference>
<dbReference type="EMBL" id="BAAAEU010000005">
    <property type="protein sequence ID" value="GAA0709588.1"/>
    <property type="molecule type" value="Genomic_DNA"/>
</dbReference>
<accession>A0ABN1IDY9</accession>
<protein>
    <recommendedName>
        <fullName evidence="6">Protein kinase domain-containing protein</fullName>
    </recommendedName>
</protein>
<dbReference type="InterPro" id="IPR019734">
    <property type="entry name" value="TPR_rpt"/>
</dbReference>
<dbReference type="Gene3D" id="1.10.510.10">
    <property type="entry name" value="Transferase(Phosphotransferase) domain 1"/>
    <property type="match status" value="1"/>
</dbReference>
<evidence type="ECO:0000313" key="7">
    <source>
        <dbReference type="EMBL" id="GAA0709588.1"/>
    </source>
</evidence>
<dbReference type="Gene3D" id="3.30.200.20">
    <property type="entry name" value="Phosphorylase Kinase, domain 1"/>
    <property type="match status" value="1"/>
</dbReference>
<dbReference type="PANTHER" id="PTHR43289:SF34">
    <property type="entry name" value="SERINE_THREONINE-PROTEIN KINASE YBDM-RELATED"/>
    <property type="match status" value="1"/>
</dbReference>
<dbReference type="Proteomes" id="UP001501523">
    <property type="component" value="Unassembled WGS sequence"/>
</dbReference>
<reference evidence="7 8" key="1">
    <citation type="journal article" date="2019" name="Int. J. Syst. Evol. Microbiol.">
        <title>The Global Catalogue of Microorganisms (GCM) 10K type strain sequencing project: providing services to taxonomists for standard genome sequencing and annotation.</title>
        <authorList>
            <consortium name="The Broad Institute Genomics Platform"/>
            <consortium name="The Broad Institute Genome Sequencing Center for Infectious Disease"/>
            <person name="Wu L."/>
            <person name="Ma J."/>
        </authorList>
    </citation>
    <scope>NUCLEOTIDE SEQUENCE [LARGE SCALE GENOMIC DNA]</scope>
    <source>
        <strain evidence="7 8">JCM 15421</strain>
    </source>
</reference>
<evidence type="ECO:0000256" key="4">
    <source>
        <dbReference type="ARBA" id="ARBA00022840"/>
    </source>
</evidence>
<keyword evidence="5" id="KW-0472">Membrane</keyword>
<proteinExistence type="predicted"/>
<keyword evidence="5" id="KW-0812">Transmembrane</keyword>
<evidence type="ECO:0000256" key="5">
    <source>
        <dbReference type="SAM" id="Phobius"/>
    </source>
</evidence>
<evidence type="ECO:0000256" key="1">
    <source>
        <dbReference type="ARBA" id="ARBA00022679"/>
    </source>
</evidence>
<gene>
    <name evidence="7" type="ORF">GCM10009105_10100</name>
</gene>
<dbReference type="InterPro" id="IPR011990">
    <property type="entry name" value="TPR-like_helical_dom_sf"/>
</dbReference>
<feature type="transmembrane region" description="Helical" evidence="5">
    <location>
        <begin position="382"/>
        <end position="402"/>
    </location>
</feature>
<dbReference type="Gene3D" id="1.25.40.10">
    <property type="entry name" value="Tetratricopeptide repeat domain"/>
    <property type="match status" value="4"/>
</dbReference>
<evidence type="ECO:0000256" key="3">
    <source>
        <dbReference type="ARBA" id="ARBA00022777"/>
    </source>
</evidence>
<dbReference type="InterPro" id="IPR000719">
    <property type="entry name" value="Prot_kinase_dom"/>
</dbReference>
<keyword evidence="4" id="KW-0067">ATP-binding</keyword>
<dbReference type="SMART" id="SM00220">
    <property type="entry name" value="S_TKc"/>
    <property type="match status" value="1"/>
</dbReference>
<dbReference type="SUPFAM" id="SSF56112">
    <property type="entry name" value="Protein kinase-like (PK-like)"/>
    <property type="match status" value="1"/>
</dbReference>
<name>A0ABN1IDY9_9GAMM</name>
<dbReference type="Pfam" id="PF13181">
    <property type="entry name" value="TPR_8"/>
    <property type="match status" value="1"/>
</dbReference>
<keyword evidence="8" id="KW-1185">Reference proteome</keyword>
<keyword evidence="3" id="KW-0418">Kinase</keyword>
<feature type="domain" description="Protein kinase" evidence="6">
    <location>
        <begin position="87"/>
        <end position="357"/>
    </location>
</feature>
<evidence type="ECO:0000256" key="2">
    <source>
        <dbReference type="ARBA" id="ARBA00022741"/>
    </source>
</evidence>
<dbReference type="Pfam" id="PF13424">
    <property type="entry name" value="TPR_12"/>
    <property type="match status" value="3"/>
</dbReference>
<evidence type="ECO:0000313" key="8">
    <source>
        <dbReference type="Proteomes" id="UP001501523"/>
    </source>
</evidence>
<dbReference type="InterPro" id="IPR011009">
    <property type="entry name" value="Kinase-like_dom_sf"/>
</dbReference>
<evidence type="ECO:0000259" key="6">
    <source>
        <dbReference type="PROSITE" id="PS50011"/>
    </source>
</evidence>
<dbReference type="PANTHER" id="PTHR43289">
    <property type="entry name" value="MITOGEN-ACTIVATED PROTEIN KINASE KINASE KINASE 20-RELATED"/>
    <property type="match status" value="1"/>
</dbReference>
<dbReference type="SMART" id="SM00028">
    <property type="entry name" value="TPR"/>
    <property type="match status" value="8"/>
</dbReference>
<dbReference type="Pfam" id="PF13374">
    <property type="entry name" value="TPR_10"/>
    <property type="match status" value="1"/>
</dbReference>
<dbReference type="Pfam" id="PF00069">
    <property type="entry name" value="Pkinase"/>
    <property type="match status" value="1"/>
</dbReference>
<keyword evidence="5" id="KW-1133">Transmembrane helix</keyword>
<dbReference type="SUPFAM" id="SSF48452">
    <property type="entry name" value="TPR-like"/>
    <property type="match status" value="3"/>
</dbReference>
<keyword evidence="1" id="KW-0808">Transferase</keyword>
<dbReference type="CDD" id="cd14014">
    <property type="entry name" value="STKc_PknB_like"/>
    <property type="match status" value="1"/>
</dbReference>
<organism evidence="7 8">
    <name type="scientific">Dokdonella soli</name>
    <dbReference type="NCBI Taxonomy" id="529810"/>
    <lineage>
        <taxon>Bacteria</taxon>
        <taxon>Pseudomonadati</taxon>
        <taxon>Pseudomonadota</taxon>
        <taxon>Gammaproteobacteria</taxon>
        <taxon>Lysobacterales</taxon>
        <taxon>Rhodanobacteraceae</taxon>
        <taxon>Dokdonella</taxon>
    </lineage>
</organism>
<dbReference type="InterPro" id="IPR008271">
    <property type="entry name" value="Ser/Thr_kinase_AS"/>
</dbReference>
<comment type="caution">
    <text evidence="7">The sequence shown here is derived from an EMBL/GenBank/DDBJ whole genome shotgun (WGS) entry which is preliminary data.</text>
</comment>
<keyword evidence="2" id="KW-0547">Nucleotide-binding</keyword>